<evidence type="ECO:0000313" key="2">
    <source>
        <dbReference type="Proteomes" id="UP000078272"/>
    </source>
</evidence>
<dbReference type="PATRIC" id="fig|401562.3.peg.3191"/>
<reference evidence="1 2" key="1">
    <citation type="journal article" date="2016" name="Front. Microbiol.">
        <title>Genomic Resource of Rice Seed Associated Bacteria.</title>
        <authorList>
            <person name="Midha S."/>
            <person name="Bansal K."/>
            <person name="Sharma S."/>
            <person name="Kumar N."/>
            <person name="Patil P.P."/>
            <person name="Chaudhry V."/>
            <person name="Patil P.B."/>
        </authorList>
    </citation>
    <scope>NUCLEOTIDE SEQUENCE [LARGE SCALE GENOMIC DNA]</scope>
    <source>
        <strain evidence="1 2">NS226</strain>
    </source>
</reference>
<accession>A0A175RCM6</accession>
<sequence length="299" mass="32701">MHRNFEVDESLGNLPVDVIIEFLRGVGDDATADALRGSGGTGQGLRALTGFRPYLATGQALGYVPTQVTDDLVTMVDAAEVDGDRSIVGTRLKVTLDHFYAAGYPGFGTRKILCDFEGKNQIASEDEPLRFGTTLEVRDGQNAGISGVPIFLGMTVGENGIQFEGRTIYVKNDLDDHIMSIFESDAYKRGISLLDRVQPALTPLAAATGNVIKFITTRKHNKQIFSFAMGLDFDGSATSNRLRYGSYVVVQDSGGERIDWSKLRWSRKTRQIVDATSGEPRTDWNFLVLGVSPFSVTMK</sequence>
<gene>
    <name evidence="1" type="ORF">NS226_01550</name>
</gene>
<dbReference type="EMBL" id="LDPZ01000004">
    <property type="protein sequence ID" value="KTQ98253.1"/>
    <property type="molecule type" value="Genomic_DNA"/>
</dbReference>
<proteinExistence type="predicted"/>
<comment type="caution">
    <text evidence="1">The sequence shown here is derived from an EMBL/GenBank/DDBJ whole genome shotgun (WGS) entry which is preliminary data.</text>
</comment>
<dbReference type="OrthoDB" id="9151441at2"/>
<organism evidence="1 2">
    <name type="scientific">Aureimonas ureilytica</name>
    <dbReference type="NCBI Taxonomy" id="401562"/>
    <lineage>
        <taxon>Bacteria</taxon>
        <taxon>Pseudomonadati</taxon>
        <taxon>Pseudomonadota</taxon>
        <taxon>Alphaproteobacteria</taxon>
        <taxon>Hyphomicrobiales</taxon>
        <taxon>Aurantimonadaceae</taxon>
        <taxon>Aureimonas</taxon>
    </lineage>
</organism>
<name>A0A175RCM6_9HYPH</name>
<dbReference type="RefSeq" id="WP_058633481.1">
    <property type="nucleotide sequence ID" value="NZ_LDPZ01000004.1"/>
</dbReference>
<protein>
    <submittedName>
        <fullName evidence="1">Uncharacterized protein</fullName>
    </submittedName>
</protein>
<dbReference type="AlphaFoldDB" id="A0A175RCM6"/>
<evidence type="ECO:0000313" key="1">
    <source>
        <dbReference type="EMBL" id="KTQ98253.1"/>
    </source>
</evidence>
<dbReference type="Proteomes" id="UP000078272">
    <property type="component" value="Unassembled WGS sequence"/>
</dbReference>